<evidence type="ECO:0008006" key="4">
    <source>
        <dbReference type="Google" id="ProtNLM"/>
    </source>
</evidence>
<keyword evidence="1" id="KW-0732">Signal</keyword>
<name>A0A0C3C8S6_OIDMZ</name>
<feature type="signal peptide" evidence="1">
    <location>
        <begin position="1"/>
        <end position="18"/>
    </location>
</feature>
<accession>A0A0C3C8S6</accession>
<dbReference type="HOGENOM" id="CLU_1065946_0_0_1"/>
<reference evidence="2 3" key="1">
    <citation type="submission" date="2014-04" db="EMBL/GenBank/DDBJ databases">
        <authorList>
            <consortium name="DOE Joint Genome Institute"/>
            <person name="Kuo A."/>
            <person name="Martino E."/>
            <person name="Perotto S."/>
            <person name="Kohler A."/>
            <person name="Nagy L.G."/>
            <person name="Floudas D."/>
            <person name="Copeland A."/>
            <person name="Barry K.W."/>
            <person name="Cichocki N."/>
            <person name="Veneault-Fourrey C."/>
            <person name="LaButti K."/>
            <person name="Lindquist E.A."/>
            <person name="Lipzen A."/>
            <person name="Lundell T."/>
            <person name="Morin E."/>
            <person name="Murat C."/>
            <person name="Sun H."/>
            <person name="Tunlid A."/>
            <person name="Henrissat B."/>
            <person name="Grigoriev I.V."/>
            <person name="Hibbett D.S."/>
            <person name="Martin F."/>
            <person name="Nordberg H.P."/>
            <person name="Cantor M.N."/>
            <person name="Hua S.X."/>
        </authorList>
    </citation>
    <scope>NUCLEOTIDE SEQUENCE [LARGE SCALE GENOMIC DNA]</scope>
    <source>
        <strain evidence="2 3">Zn</strain>
    </source>
</reference>
<dbReference type="InParanoid" id="A0A0C3C8S6"/>
<dbReference type="SUPFAM" id="SSF50814">
    <property type="entry name" value="Lipocalins"/>
    <property type="match status" value="1"/>
</dbReference>
<sequence>MLNYWRIAAVALITTASALFTDVETGRQPELHLSNLVKHQSPPNPIAFRLPPALDSCYDAAWDPTPANWFLGTWYFIYSNSLIYQLFQDMQWTLSPTETTPLDGTLQDLTTEFSLNETSFVFENYGIDTPTVKDGKLIPDSYFYVPTGPLAFANNTWEVIAWGYDSNGVPYSVVYETPADAGLVGPSLDIISRDDNGPSKPTLDAIHEGIKGLHNDQLDKLLASEVKLKQNGGRNGQRYPSCNATCVTNAYAYGVALGTGA</sequence>
<reference evidence="3" key="2">
    <citation type="submission" date="2015-01" db="EMBL/GenBank/DDBJ databases">
        <title>Evolutionary Origins and Diversification of the Mycorrhizal Mutualists.</title>
        <authorList>
            <consortium name="DOE Joint Genome Institute"/>
            <consortium name="Mycorrhizal Genomics Consortium"/>
            <person name="Kohler A."/>
            <person name="Kuo A."/>
            <person name="Nagy L.G."/>
            <person name="Floudas D."/>
            <person name="Copeland A."/>
            <person name="Barry K.W."/>
            <person name="Cichocki N."/>
            <person name="Veneault-Fourrey C."/>
            <person name="LaButti K."/>
            <person name="Lindquist E.A."/>
            <person name="Lipzen A."/>
            <person name="Lundell T."/>
            <person name="Morin E."/>
            <person name="Murat C."/>
            <person name="Riley R."/>
            <person name="Ohm R."/>
            <person name="Sun H."/>
            <person name="Tunlid A."/>
            <person name="Henrissat B."/>
            <person name="Grigoriev I.V."/>
            <person name="Hibbett D.S."/>
            <person name="Martin F."/>
        </authorList>
    </citation>
    <scope>NUCLEOTIDE SEQUENCE [LARGE SCALE GENOMIC DNA]</scope>
    <source>
        <strain evidence="3">Zn</strain>
    </source>
</reference>
<proteinExistence type="predicted"/>
<protein>
    <recommendedName>
        <fullName evidence="4">Lipocalin/cytosolic fatty-acid binding domain-containing protein</fullName>
    </recommendedName>
</protein>
<feature type="chain" id="PRO_5002162230" description="Lipocalin/cytosolic fatty-acid binding domain-containing protein" evidence="1">
    <location>
        <begin position="19"/>
        <end position="261"/>
    </location>
</feature>
<evidence type="ECO:0000313" key="2">
    <source>
        <dbReference type="EMBL" id="KIM95308.1"/>
    </source>
</evidence>
<evidence type="ECO:0000256" key="1">
    <source>
        <dbReference type="SAM" id="SignalP"/>
    </source>
</evidence>
<organism evidence="2 3">
    <name type="scientific">Oidiodendron maius (strain Zn)</name>
    <dbReference type="NCBI Taxonomy" id="913774"/>
    <lineage>
        <taxon>Eukaryota</taxon>
        <taxon>Fungi</taxon>
        <taxon>Dikarya</taxon>
        <taxon>Ascomycota</taxon>
        <taxon>Pezizomycotina</taxon>
        <taxon>Leotiomycetes</taxon>
        <taxon>Leotiomycetes incertae sedis</taxon>
        <taxon>Myxotrichaceae</taxon>
        <taxon>Oidiodendron</taxon>
    </lineage>
</organism>
<dbReference type="Proteomes" id="UP000054321">
    <property type="component" value="Unassembled WGS sequence"/>
</dbReference>
<dbReference type="EMBL" id="KN832887">
    <property type="protein sequence ID" value="KIM95308.1"/>
    <property type="molecule type" value="Genomic_DNA"/>
</dbReference>
<keyword evidence="3" id="KW-1185">Reference proteome</keyword>
<evidence type="ECO:0000313" key="3">
    <source>
        <dbReference type="Proteomes" id="UP000054321"/>
    </source>
</evidence>
<dbReference type="AlphaFoldDB" id="A0A0C3C8S6"/>
<gene>
    <name evidence="2" type="ORF">OIDMADRAFT_34077</name>
</gene>
<dbReference type="OrthoDB" id="4821403at2759"/>
<dbReference type="InterPro" id="IPR012674">
    <property type="entry name" value="Calycin"/>
</dbReference>